<evidence type="ECO:0000313" key="6">
    <source>
        <dbReference type="Proteomes" id="UP000023703"/>
    </source>
</evidence>
<evidence type="ECO:0000313" key="5">
    <source>
        <dbReference type="EMBL" id="AHW65249.1"/>
    </source>
</evidence>
<dbReference type="eggNOG" id="COG1309">
    <property type="taxonomic scope" value="Bacteria"/>
</dbReference>
<dbReference type="EMBL" id="CP006842">
    <property type="protein sequence ID" value="AHW65249.1"/>
    <property type="molecule type" value="Genomic_DNA"/>
</dbReference>
<keyword evidence="6" id="KW-1185">Reference proteome</keyword>
<dbReference type="PRINTS" id="PR00455">
    <property type="entry name" value="HTHTETR"/>
</dbReference>
<dbReference type="InterPro" id="IPR009057">
    <property type="entry name" value="Homeodomain-like_sf"/>
</dbReference>
<feature type="domain" description="HTH tetR-type" evidence="4">
    <location>
        <begin position="23"/>
        <end position="83"/>
    </location>
</feature>
<keyword evidence="1 2" id="KW-0238">DNA-binding</keyword>
<dbReference type="InterPro" id="IPR050109">
    <property type="entry name" value="HTH-type_TetR-like_transc_reg"/>
</dbReference>
<dbReference type="Pfam" id="PF00440">
    <property type="entry name" value="TetR_N"/>
    <property type="match status" value="1"/>
</dbReference>
<dbReference type="InterPro" id="IPR001647">
    <property type="entry name" value="HTH_TetR"/>
</dbReference>
<dbReference type="PANTHER" id="PTHR30055">
    <property type="entry name" value="HTH-TYPE TRANSCRIPTIONAL REGULATOR RUTR"/>
    <property type="match status" value="1"/>
</dbReference>
<dbReference type="Gene3D" id="1.10.357.10">
    <property type="entry name" value="Tetracycline Repressor, domain 2"/>
    <property type="match status" value="1"/>
</dbReference>
<protein>
    <submittedName>
        <fullName evidence="5">Putative transcriptional regulator, TetR-family</fullName>
    </submittedName>
</protein>
<dbReference type="SUPFAM" id="SSF46689">
    <property type="entry name" value="Homeodomain-like"/>
    <property type="match status" value="1"/>
</dbReference>
<proteinExistence type="predicted"/>
<dbReference type="SUPFAM" id="SSF48498">
    <property type="entry name" value="Tetracyclin repressor-like, C-terminal domain"/>
    <property type="match status" value="1"/>
</dbReference>
<dbReference type="AlphaFoldDB" id="X5DVC1"/>
<accession>X5DVC1</accession>
<evidence type="ECO:0000256" key="1">
    <source>
        <dbReference type="ARBA" id="ARBA00023125"/>
    </source>
</evidence>
<dbReference type="HOGENOM" id="CLU_069356_12_6_11"/>
<dbReference type="Gene3D" id="1.10.10.60">
    <property type="entry name" value="Homeodomain-like"/>
    <property type="match status" value="1"/>
</dbReference>
<dbReference type="PANTHER" id="PTHR30055:SF223">
    <property type="entry name" value="HTH-TYPE TRANSCRIPTIONAL REGULATOR UIDR"/>
    <property type="match status" value="1"/>
</dbReference>
<dbReference type="InterPro" id="IPR036271">
    <property type="entry name" value="Tet_transcr_reg_TetR-rel_C_sf"/>
</dbReference>
<dbReference type="STRING" id="1404245.CGLY_14045"/>
<gene>
    <name evidence="5" type="ORF">CGLY_14045</name>
</gene>
<evidence type="ECO:0000256" key="2">
    <source>
        <dbReference type="PROSITE-ProRule" id="PRU00335"/>
    </source>
</evidence>
<feature type="DNA-binding region" description="H-T-H motif" evidence="2">
    <location>
        <begin position="46"/>
        <end position="65"/>
    </location>
</feature>
<reference evidence="5 6" key="1">
    <citation type="journal article" date="2015" name="Int. J. Syst. Evol. Microbiol.">
        <title>Revisiting Corynebacterium glyciniphilum (ex Kubota et al., 1972) sp. nov., nom. rev., isolated from putrefied banana.</title>
        <authorList>
            <person name="Al-Dilaimi A."/>
            <person name="Bednarz H."/>
            <person name="Lomker A."/>
            <person name="Niehaus K."/>
            <person name="Kalinowski J."/>
            <person name="Ruckert C."/>
        </authorList>
    </citation>
    <scope>NUCLEOTIDE SEQUENCE [LARGE SCALE GENOMIC DNA]</scope>
    <source>
        <strain evidence="5">AJ 3170</strain>
    </source>
</reference>
<name>X5DVC1_9CORY</name>
<dbReference type="Proteomes" id="UP000023703">
    <property type="component" value="Chromosome"/>
</dbReference>
<dbReference type="GO" id="GO:0003700">
    <property type="term" value="F:DNA-binding transcription factor activity"/>
    <property type="evidence" value="ECO:0007669"/>
    <property type="project" value="TreeGrafter"/>
</dbReference>
<dbReference type="KEGG" id="cgy:CGLY_14045"/>
<dbReference type="PROSITE" id="PS50977">
    <property type="entry name" value="HTH_TETR_2"/>
    <property type="match status" value="1"/>
</dbReference>
<feature type="compositionally biased region" description="Basic and acidic residues" evidence="3">
    <location>
        <begin position="11"/>
        <end position="22"/>
    </location>
</feature>
<evidence type="ECO:0000259" key="4">
    <source>
        <dbReference type="PROSITE" id="PS50977"/>
    </source>
</evidence>
<feature type="region of interest" description="Disordered" evidence="3">
    <location>
        <begin position="1"/>
        <end position="22"/>
    </location>
</feature>
<dbReference type="GO" id="GO:0000976">
    <property type="term" value="F:transcription cis-regulatory region binding"/>
    <property type="evidence" value="ECO:0007669"/>
    <property type="project" value="TreeGrafter"/>
</dbReference>
<organism evidence="5 6">
    <name type="scientific">Corynebacterium glyciniphilum AJ 3170</name>
    <dbReference type="NCBI Taxonomy" id="1404245"/>
    <lineage>
        <taxon>Bacteria</taxon>
        <taxon>Bacillati</taxon>
        <taxon>Actinomycetota</taxon>
        <taxon>Actinomycetes</taxon>
        <taxon>Mycobacteriales</taxon>
        <taxon>Corynebacteriaceae</taxon>
        <taxon>Corynebacterium</taxon>
    </lineage>
</organism>
<evidence type="ECO:0000256" key="3">
    <source>
        <dbReference type="SAM" id="MobiDB-lite"/>
    </source>
</evidence>
<sequence>MLRTSVYDPHMTNERESRTDRAARRRSEILTAAQNVFARDGYHGAKLTAVAAEAGCSVGTLYTYFADRAALLGAVLDDVEEQMRHPGGRLPADHPVAEQISAANRGYLTAYRRNHRMMALMEQVAMADESVAARRARRADGFIERNARALSRYLDQGTVTGIEDPELIATALSASVSRLAYLTWVEGRFPDSDETLDRVCAAADTIWFRTLGLEDVPASS</sequence>